<evidence type="ECO:0000313" key="2">
    <source>
        <dbReference type="EMBL" id="CCA61434.1"/>
    </source>
</evidence>
<dbReference type="Pfam" id="PF01541">
    <property type="entry name" value="GIY-YIG"/>
    <property type="match status" value="1"/>
</dbReference>
<dbReference type="PANTHER" id="PTHR34477">
    <property type="entry name" value="UPF0213 PROTEIN YHBQ"/>
    <property type="match status" value="1"/>
</dbReference>
<accession>F2NZ06</accession>
<organism evidence="2 3">
    <name type="scientific">Diadromus pulchellus ascovirus 4a</name>
    <dbReference type="NCBI Taxonomy" id="158683"/>
    <lineage>
        <taxon>Viruses</taxon>
        <taxon>Varidnaviria</taxon>
        <taxon>Bamfordvirae</taxon>
        <taxon>Nucleocytoviricota</taxon>
        <taxon>Megaviricetes</taxon>
        <taxon>Pimascovirales</taxon>
        <taxon>Pimascovirales incertae sedis</taxon>
        <taxon>Ascoviridae</taxon>
        <taxon>Toursvirus</taxon>
        <taxon>Toursvirus dptv1a</taxon>
    </lineage>
</organism>
<dbReference type="SUPFAM" id="SSF82771">
    <property type="entry name" value="GIY-YIG endonuclease"/>
    <property type="match status" value="1"/>
</dbReference>
<keyword evidence="3" id="KW-1185">Reference proteome</keyword>
<dbReference type="OrthoDB" id="27013at10239"/>
<sequence length="89" mass="10074">MKINYMWHLYIVRGGDGSLYTGIALDVEKRFAAHVSGRGAKYLRGKKNLSLVFHTPLEGGRSEAQSVEYRVKHLKKSDKELIIKTGKLL</sequence>
<dbReference type="EMBL" id="CU469068">
    <property type="protein sequence ID" value="CCA61434.1"/>
    <property type="molecule type" value="Genomic_DNA"/>
</dbReference>
<dbReference type="InterPro" id="IPR050190">
    <property type="entry name" value="UPF0213_domain"/>
</dbReference>
<name>F2NZ06_9VIRU</name>
<dbReference type="InterPro" id="IPR035901">
    <property type="entry name" value="GIY-YIG_endonuc_sf"/>
</dbReference>
<feature type="domain" description="GIY-YIG" evidence="1">
    <location>
        <begin position="5"/>
        <end position="81"/>
    </location>
</feature>
<dbReference type="PROSITE" id="PS50164">
    <property type="entry name" value="GIY_YIG"/>
    <property type="match status" value="1"/>
</dbReference>
<evidence type="ECO:0000259" key="1">
    <source>
        <dbReference type="PROSITE" id="PS50164"/>
    </source>
</evidence>
<dbReference type="GeneID" id="26683622"/>
<reference evidence="2 3" key="1">
    <citation type="journal article" date="2009" name="PLoS ONE">
        <title>Symbiotic virus at the evolutionary intersection of three types of large DNA viruses; iridoviruses, ascoviruses, and ichnoviruses.</title>
        <authorList>
            <person name="Bigot Y."/>
            <person name="Renault S."/>
            <person name="Nicolas J."/>
            <person name="Moundras C."/>
            <person name="Demattei M.V."/>
            <person name="Samain S."/>
            <person name="Bideshi D.K."/>
            <person name="Federici B.A."/>
        </authorList>
    </citation>
    <scope>NUCLEOTIDE SEQUENCE [LARGE SCALE GENOMIC DNA]</scope>
</reference>
<proteinExistence type="predicted"/>
<dbReference type="Gene3D" id="3.40.1440.10">
    <property type="entry name" value="GIY-YIG endonuclease"/>
    <property type="match status" value="1"/>
</dbReference>
<dbReference type="Proteomes" id="UP000203898">
    <property type="component" value="Segment"/>
</dbReference>
<dbReference type="InterPro" id="IPR000305">
    <property type="entry name" value="GIY-YIG_endonuc"/>
</dbReference>
<dbReference type="KEGG" id="vg:26683622"/>
<protein>
    <submittedName>
        <fullName evidence="2">Complete DpAV4 genome</fullName>
    </submittedName>
</protein>
<dbReference type="PANTHER" id="PTHR34477:SF1">
    <property type="entry name" value="UPF0213 PROTEIN YHBQ"/>
    <property type="match status" value="1"/>
</dbReference>
<dbReference type="CDD" id="cd10456">
    <property type="entry name" value="GIY-YIG_UPF0213"/>
    <property type="match status" value="1"/>
</dbReference>
<dbReference type="RefSeq" id="YP_009640065.1">
    <property type="nucleotide sequence ID" value="NC_011335.1"/>
</dbReference>
<evidence type="ECO:0000313" key="3">
    <source>
        <dbReference type="Proteomes" id="UP000203898"/>
    </source>
</evidence>